<evidence type="ECO:0000256" key="3">
    <source>
        <dbReference type="ARBA" id="ARBA00012438"/>
    </source>
</evidence>
<evidence type="ECO:0000256" key="10">
    <source>
        <dbReference type="ARBA" id="ARBA00022840"/>
    </source>
</evidence>
<keyword evidence="13 14" id="KW-0472">Membrane</keyword>
<evidence type="ECO:0000256" key="5">
    <source>
        <dbReference type="ARBA" id="ARBA00022553"/>
    </source>
</evidence>
<evidence type="ECO:0000313" key="17">
    <source>
        <dbReference type="EMBL" id="MCA9379818.1"/>
    </source>
</evidence>
<dbReference type="EMBL" id="JAGQLL010000014">
    <property type="protein sequence ID" value="MCA9379818.1"/>
    <property type="molecule type" value="Genomic_DNA"/>
</dbReference>
<feature type="transmembrane region" description="Helical" evidence="14">
    <location>
        <begin position="85"/>
        <end position="105"/>
    </location>
</feature>
<dbReference type="SMART" id="SM00304">
    <property type="entry name" value="HAMP"/>
    <property type="match status" value="1"/>
</dbReference>
<dbReference type="SUPFAM" id="SSF55874">
    <property type="entry name" value="ATPase domain of HSP90 chaperone/DNA topoisomerase II/histidine kinase"/>
    <property type="match status" value="1"/>
</dbReference>
<comment type="catalytic activity">
    <reaction evidence="1">
        <text>ATP + protein L-histidine = ADP + protein N-phospho-L-histidine.</text>
        <dbReference type="EC" id="2.7.13.3"/>
    </reaction>
</comment>
<dbReference type="PANTHER" id="PTHR45528:SF1">
    <property type="entry name" value="SENSOR HISTIDINE KINASE CPXA"/>
    <property type="match status" value="1"/>
</dbReference>
<name>A0A955L076_9BACT</name>
<dbReference type="PRINTS" id="PR00344">
    <property type="entry name" value="BCTRLSENSOR"/>
</dbReference>
<keyword evidence="10" id="KW-0067">ATP-binding</keyword>
<keyword evidence="7 14" id="KW-0812">Transmembrane</keyword>
<evidence type="ECO:0000313" key="18">
    <source>
        <dbReference type="Proteomes" id="UP000745577"/>
    </source>
</evidence>
<evidence type="ECO:0000256" key="1">
    <source>
        <dbReference type="ARBA" id="ARBA00000085"/>
    </source>
</evidence>
<keyword evidence="12" id="KW-0902">Two-component regulatory system</keyword>
<dbReference type="PROSITE" id="PS50885">
    <property type="entry name" value="HAMP"/>
    <property type="match status" value="1"/>
</dbReference>
<dbReference type="CDD" id="cd06225">
    <property type="entry name" value="HAMP"/>
    <property type="match status" value="1"/>
</dbReference>
<evidence type="ECO:0000259" key="15">
    <source>
        <dbReference type="PROSITE" id="PS50109"/>
    </source>
</evidence>
<dbReference type="Pfam" id="PF00672">
    <property type="entry name" value="HAMP"/>
    <property type="match status" value="1"/>
</dbReference>
<dbReference type="InterPro" id="IPR036890">
    <property type="entry name" value="HATPase_C_sf"/>
</dbReference>
<dbReference type="InterPro" id="IPR036097">
    <property type="entry name" value="HisK_dim/P_sf"/>
</dbReference>
<sequence length="383" mass="43784">MKFHKSINFKLTFWYGLVTFISGIIILFVVNFIYVRFVNQTLEDVLPGPIRQRFLTLEHDNRGNYRIRDLLKEIRENDAKQIQKISLFVITGNLLIAISGGYILAKQMLRPIKRINKEISEIEAKNLHRKIPQSGTNDEIDELIGNFNNMTDRLQKSFEVQGEFVANASHELKTPMAVLMTNIETALMNKKIPIDTKEYLETSLGTLSNMNLLLEDLLLLSSLEKYKKSFETIDYSLLLKKLIKSLELISEKKKIEVKLITPEEKITIKANPTLLNRAISNVVENAIKYSPEKSVVEIQVQETATNLITNIIDNGPGIEKKYHKQIFERFFRIDDSRSRKTGGSGLGLAISKEIIELHSGEIMIESKKEKGTTFVITLPLDTN</sequence>
<proteinExistence type="predicted"/>
<keyword evidence="8" id="KW-0547">Nucleotide-binding</keyword>
<dbReference type="EC" id="2.7.13.3" evidence="3"/>
<dbReference type="FunFam" id="3.30.565.10:FF:000006">
    <property type="entry name" value="Sensor histidine kinase WalK"/>
    <property type="match status" value="1"/>
</dbReference>
<dbReference type="Gene3D" id="3.30.565.10">
    <property type="entry name" value="Histidine kinase-like ATPase, C-terminal domain"/>
    <property type="match status" value="1"/>
</dbReference>
<accession>A0A955L076</accession>
<feature type="transmembrane region" description="Helical" evidence="14">
    <location>
        <begin position="12"/>
        <end position="34"/>
    </location>
</feature>
<reference evidence="17" key="2">
    <citation type="journal article" date="2021" name="Microbiome">
        <title>Successional dynamics and alternative stable states in a saline activated sludge microbial community over 9 years.</title>
        <authorList>
            <person name="Wang Y."/>
            <person name="Ye J."/>
            <person name="Ju F."/>
            <person name="Liu L."/>
            <person name="Boyd J.A."/>
            <person name="Deng Y."/>
            <person name="Parks D.H."/>
            <person name="Jiang X."/>
            <person name="Yin X."/>
            <person name="Woodcroft B.J."/>
            <person name="Tyson G.W."/>
            <person name="Hugenholtz P."/>
            <person name="Polz M.F."/>
            <person name="Zhang T."/>
        </authorList>
    </citation>
    <scope>NUCLEOTIDE SEQUENCE</scope>
    <source>
        <strain evidence="17">HKST-UBA15</strain>
    </source>
</reference>
<comment type="caution">
    <text evidence="17">The sequence shown here is derived from an EMBL/GenBank/DDBJ whole genome shotgun (WGS) entry which is preliminary data.</text>
</comment>
<evidence type="ECO:0000256" key="6">
    <source>
        <dbReference type="ARBA" id="ARBA00022679"/>
    </source>
</evidence>
<dbReference type="GO" id="GO:0005886">
    <property type="term" value="C:plasma membrane"/>
    <property type="evidence" value="ECO:0007669"/>
    <property type="project" value="UniProtKB-SubCell"/>
</dbReference>
<dbReference type="Gene3D" id="1.10.287.130">
    <property type="match status" value="1"/>
</dbReference>
<dbReference type="Gene3D" id="6.10.340.10">
    <property type="match status" value="1"/>
</dbReference>
<comment type="subcellular location">
    <subcellularLocation>
        <location evidence="2">Cell membrane</location>
        <topology evidence="2">Multi-pass membrane protein</topology>
    </subcellularLocation>
</comment>
<reference evidence="17" key="1">
    <citation type="submission" date="2020-04" db="EMBL/GenBank/DDBJ databases">
        <authorList>
            <person name="Zhang T."/>
        </authorList>
    </citation>
    <scope>NUCLEOTIDE SEQUENCE</scope>
    <source>
        <strain evidence="17">HKST-UBA15</strain>
    </source>
</reference>
<dbReference type="GO" id="GO:0000155">
    <property type="term" value="F:phosphorelay sensor kinase activity"/>
    <property type="evidence" value="ECO:0007669"/>
    <property type="project" value="InterPro"/>
</dbReference>
<evidence type="ECO:0000256" key="4">
    <source>
        <dbReference type="ARBA" id="ARBA00022475"/>
    </source>
</evidence>
<dbReference type="SUPFAM" id="SSF158472">
    <property type="entry name" value="HAMP domain-like"/>
    <property type="match status" value="1"/>
</dbReference>
<evidence type="ECO:0000256" key="11">
    <source>
        <dbReference type="ARBA" id="ARBA00022989"/>
    </source>
</evidence>
<dbReference type="GO" id="GO:0005524">
    <property type="term" value="F:ATP binding"/>
    <property type="evidence" value="ECO:0007669"/>
    <property type="project" value="UniProtKB-KW"/>
</dbReference>
<evidence type="ECO:0000256" key="12">
    <source>
        <dbReference type="ARBA" id="ARBA00023012"/>
    </source>
</evidence>
<dbReference type="InterPro" id="IPR050398">
    <property type="entry name" value="HssS/ArlS-like"/>
</dbReference>
<dbReference type="InterPro" id="IPR003594">
    <property type="entry name" value="HATPase_dom"/>
</dbReference>
<evidence type="ECO:0000256" key="8">
    <source>
        <dbReference type="ARBA" id="ARBA00022741"/>
    </source>
</evidence>
<keyword evidence="11 14" id="KW-1133">Transmembrane helix</keyword>
<evidence type="ECO:0000256" key="9">
    <source>
        <dbReference type="ARBA" id="ARBA00022777"/>
    </source>
</evidence>
<dbReference type="InterPro" id="IPR005467">
    <property type="entry name" value="His_kinase_dom"/>
</dbReference>
<evidence type="ECO:0000256" key="7">
    <source>
        <dbReference type="ARBA" id="ARBA00022692"/>
    </source>
</evidence>
<keyword evidence="5" id="KW-0597">Phosphoprotein</keyword>
<evidence type="ECO:0000259" key="16">
    <source>
        <dbReference type="PROSITE" id="PS50885"/>
    </source>
</evidence>
<dbReference type="Pfam" id="PF00512">
    <property type="entry name" value="HisKA"/>
    <property type="match status" value="1"/>
</dbReference>
<dbReference type="AlphaFoldDB" id="A0A955L076"/>
<feature type="domain" description="HAMP" evidence="16">
    <location>
        <begin position="106"/>
        <end position="159"/>
    </location>
</feature>
<dbReference type="SUPFAM" id="SSF47384">
    <property type="entry name" value="Homodimeric domain of signal transducing histidine kinase"/>
    <property type="match status" value="1"/>
</dbReference>
<dbReference type="Proteomes" id="UP000745577">
    <property type="component" value="Unassembled WGS sequence"/>
</dbReference>
<dbReference type="Pfam" id="PF02518">
    <property type="entry name" value="HATPase_c"/>
    <property type="match status" value="1"/>
</dbReference>
<dbReference type="InterPro" id="IPR004358">
    <property type="entry name" value="Sig_transdc_His_kin-like_C"/>
</dbReference>
<evidence type="ECO:0000256" key="2">
    <source>
        <dbReference type="ARBA" id="ARBA00004651"/>
    </source>
</evidence>
<gene>
    <name evidence="17" type="ORF">KC675_01420</name>
</gene>
<dbReference type="PANTHER" id="PTHR45528">
    <property type="entry name" value="SENSOR HISTIDINE KINASE CPXA"/>
    <property type="match status" value="1"/>
</dbReference>
<keyword evidence="4" id="KW-1003">Cell membrane</keyword>
<dbReference type="SMART" id="SM00387">
    <property type="entry name" value="HATPase_c"/>
    <property type="match status" value="1"/>
</dbReference>
<dbReference type="InterPro" id="IPR003660">
    <property type="entry name" value="HAMP_dom"/>
</dbReference>
<dbReference type="CDD" id="cd00075">
    <property type="entry name" value="HATPase"/>
    <property type="match status" value="1"/>
</dbReference>
<organism evidence="17 18">
    <name type="scientific">Candidatus Dojkabacteria bacterium</name>
    <dbReference type="NCBI Taxonomy" id="2099670"/>
    <lineage>
        <taxon>Bacteria</taxon>
        <taxon>Candidatus Dojkabacteria</taxon>
    </lineage>
</organism>
<keyword evidence="9 17" id="KW-0418">Kinase</keyword>
<dbReference type="CDD" id="cd00082">
    <property type="entry name" value="HisKA"/>
    <property type="match status" value="1"/>
</dbReference>
<dbReference type="PROSITE" id="PS50109">
    <property type="entry name" value="HIS_KIN"/>
    <property type="match status" value="1"/>
</dbReference>
<feature type="domain" description="Histidine kinase" evidence="15">
    <location>
        <begin position="167"/>
        <end position="382"/>
    </location>
</feature>
<dbReference type="SMART" id="SM00388">
    <property type="entry name" value="HisKA"/>
    <property type="match status" value="1"/>
</dbReference>
<dbReference type="InterPro" id="IPR003661">
    <property type="entry name" value="HisK_dim/P_dom"/>
</dbReference>
<keyword evidence="6" id="KW-0808">Transferase</keyword>
<evidence type="ECO:0000256" key="14">
    <source>
        <dbReference type="SAM" id="Phobius"/>
    </source>
</evidence>
<protein>
    <recommendedName>
        <fullName evidence="3">histidine kinase</fullName>
        <ecNumber evidence="3">2.7.13.3</ecNumber>
    </recommendedName>
</protein>
<evidence type="ECO:0000256" key="13">
    <source>
        <dbReference type="ARBA" id="ARBA00023136"/>
    </source>
</evidence>